<feature type="domain" description="Response regulatory" evidence="2">
    <location>
        <begin position="3"/>
        <end position="120"/>
    </location>
</feature>
<evidence type="ECO:0000313" key="4">
    <source>
        <dbReference type="EMBL" id="MBB6334857.1"/>
    </source>
</evidence>
<dbReference type="SMART" id="SM00850">
    <property type="entry name" value="LytTR"/>
    <property type="match status" value="1"/>
</dbReference>
<evidence type="ECO:0000313" key="5">
    <source>
        <dbReference type="Proteomes" id="UP000617426"/>
    </source>
</evidence>
<accession>A0A923E5R3</accession>
<dbReference type="GO" id="GO:0000156">
    <property type="term" value="F:phosphorelay response regulator activity"/>
    <property type="evidence" value="ECO:0007669"/>
    <property type="project" value="InterPro"/>
</dbReference>
<name>A0A923E5R3_9ACTO</name>
<dbReference type="EMBL" id="JACHMK010000001">
    <property type="protein sequence ID" value="MBB6334857.1"/>
    <property type="molecule type" value="Genomic_DNA"/>
</dbReference>
<dbReference type="Pfam" id="PF04397">
    <property type="entry name" value="LytTR"/>
    <property type="match status" value="1"/>
</dbReference>
<dbReference type="InterPro" id="IPR007492">
    <property type="entry name" value="LytTR_DNA-bd_dom"/>
</dbReference>
<comment type="caution">
    <text evidence="4">The sequence shown here is derived from an EMBL/GenBank/DDBJ whole genome shotgun (WGS) entry which is preliminary data.</text>
</comment>
<dbReference type="InterPro" id="IPR001789">
    <property type="entry name" value="Sig_transdc_resp-reg_receiver"/>
</dbReference>
<keyword evidence="1" id="KW-0597">Phosphoprotein</keyword>
<dbReference type="GO" id="GO:0003677">
    <property type="term" value="F:DNA binding"/>
    <property type="evidence" value="ECO:0007669"/>
    <property type="project" value="UniProtKB-KW"/>
</dbReference>
<organism evidence="4 5">
    <name type="scientific">Schaalia hyovaginalis</name>
    <dbReference type="NCBI Taxonomy" id="29316"/>
    <lineage>
        <taxon>Bacteria</taxon>
        <taxon>Bacillati</taxon>
        <taxon>Actinomycetota</taxon>
        <taxon>Actinomycetes</taxon>
        <taxon>Actinomycetales</taxon>
        <taxon>Actinomycetaceae</taxon>
        <taxon>Schaalia</taxon>
    </lineage>
</organism>
<sequence length="236" mass="26592">MIRIGIVEDDAVSRKLVLDYLHRYEEEHGEVFEVSVFEDGAQILKGYRPRFDVLLLDIQMGAVDGMTTAKRIREVDEQTVLVFITSSPQFAIKGYEVDATSYLLKPLPWFAFEQELSRSIAIAKKRRSASLLLQSGQDVSRVDIADVVYVESVKHRLEIHTVDGVISVAGTLKEMEVQLEGRDFFRSNSGYLVNLAHVRGVRDQSCVMTGGHELRISRPRKKDFLFALAAFAGGVR</sequence>
<protein>
    <submittedName>
        <fullName evidence="4">DNA-binding LytR/AlgR family response regulator</fullName>
    </submittedName>
</protein>
<dbReference type="Proteomes" id="UP000617426">
    <property type="component" value="Unassembled WGS sequence"/>
</dbReference>
<dbReference type="InterPro" id="IPR046947">
    <property type="entry name" value="LytR-like"/>
</dbReference>
<evidence type="ECO:0000259" key="3">
    <source>
        <dbReference type="PROSITE" id="PS50930"/>
    </source>
</evidence>
<dbReference type="PANTHER" id="PTHR37299:SF1">
    <property type="entry name" value="STAGE 0 SPORULATION PROTEIN A HOMOLOG"/>
    <property type="match status" value="1"/>
</dbReference>
<feature type="domain" description="HTH LytTR-type" evidence="3">
    <location>
        <begin position="131"/>
        <end position="230"/>
    </location>
</feature>
<dbReference type="RefSeq" id="WP_184452889.1">
    <property type="nucleotide sequence ID" value="NZ_JACHMK010000001.1"/>
</dbReference>
<gene>
    <name evidence="4" type="ORF">HD592_001422</name>
</gene>
<dbReference type="AlphaFoldDB" id="A0A923E5R3"/>
<dbReference type="PROSITE" id="PS50110">
    <property type="entry name" value="RESPONSE_REGULATORY"/>
    <property type="match status" value="1"/>
</dbReference>
<evidence type="ECO:0000256" key="1">
    <source>
        <dbReference type="PROSITE-ProRule" id="PRU00169"/>
    </source>
</evidence>
<dbReference type="Gene3D" id="3.40.50.2300">
    <property type="match status" value="1"/>
</dbReference>
<reference evidence="4" key="1">
    <citation type="submission" date="2020-08" db="EMBL/GenBank/DDBJ databases">
        <title>Sequencing the genomes of 1000 actinobacteria strains.</title>
        <authorList>
            <person name="Klenk H.-P."/>
        </authorList>
    </citation>
    <scope>NUCLEOTIDE SEQUENCE</scope>
    <source>
        <strain evidence="4">DSM 10695</strain>
    </source>
</reference>
<dbReference type="Gene3D" id="2.40.50.1020">
    <property type="entry name" value="LytTr DNA-binding domain"/>
    <property type="match status" value="1"/>
</dbReference>
<keyword evidence="5" id="KW-1185">Reference proteome</keyword>
<evidence type="ECO:0000259" key="2">
    <source>
        <dbReference type="PROSITE" id="PS50110"/>
    </source>
</evidence>
<dbReference type="InterPro" id="IPR011006">
    <property type="entry name" value="CheY-like_superfamily"/>
</dbReference>
<dbReference type="PANTHER" id="PTHR37299">
    <property type="entry name" value="TRANSCRIPTIONAL REGULATOR-RELATED"/>
    <property type="match status" value="1"/>
</dbReference>
<dbReference type="SMART" id="SM00448">
    <property type="entry name" value="REC"/>
    <property type="match status" value="1"/>
</dbReference>
<keyword evidence="4" id="KW-0238">DNA-binding</keyword>
<proteinExistence type="predicted"/>
<dbReference type="SUPFAM" id="SSF52172">
    <property type="entry name" value="CheY-like"/>
    <property type="match status" value="1"/>
</dbReference>
<dbReference type="PROSITE" id="PS50930">
    <property type="entry name" value="HTH_LYTTR"/>
    <property type="match status" value="1"/>
</dbReference>
<dbReference type="Pfam" id="PF00072">
    <property type="entry name" value="Response_reg"/>
    <property type="match status" value="1"/>
</dbReference>
<feature type="modified residue" description="4-aspartylphosphate" evidence="1">
    <location>
        <position position="57"/>
    </location>
</feature>